<comment type="caution">
    <text evidence="2">The sequence shown here is derived from an EMBL/GenBank/DDBJ whole genome shotgun (WGS) entry which is preliminary data.</text>
</comment>
<keyword evidence="3" id="KW-1185">Reference proteome</keyword>
<reference evidence="2 3" key="2">
    <citation type="submission" date="2019-05" db="EMBL/GenBank/DDBJ databases">
        <authorList>
            <person name="Lianzixin W."/>
        </authorList>
    </citation>
    <scope>NUCLEOTIDE SEQUENCE [LARGE SCALE GENOMIC DNA]</scope>
    <source>
        <strain evidence="2 3">EC11</strain>
    </source>
</reference>
<dbReference type="RefSeq" id="WP_140963951.1">
    <property type="nucleotide sequence ID" value="NZ_VEVQ02000014.1"/>
</dbReference>
<evidence type="ECO:0008006" key="4">
    <source>
        <dbReference type="Google" id="ProtNLM"/>
    </source>
</evidence>
<proteinExistence type="predicted"/>
<dbReference type="SUPFAM" id="SSF50998">
    <property type="entry name" value="Quinoprotein alcohol dehydrogenase-like"/>
    <property type="match status" value="1"/>
</dbReference>
<sequence>MISKFLKFIFATFIFILFLSCSDDDQMIVDNSINSIKVSTGEIYPEFNPNIKDYYITSINTLNNIQVTLENFNAEKTIFLNGVRVINKNTTIKLNINEDIVVKYSSLNNEEIIYTIHYLPEDLPKANSVINNNPSDGYVFVNYYEFSLVSGFKDYTYIAILNNNGFPVYYKKVPYQRVGNFNFHTIDGNQKRFSYGINNREIVLMDENFEEIKKINLLPHNGHGEYPADNHDFIYLNDNHYIVSAYVNRENVDLTAFGGINSTTLIDGVFQEIKNGQVIFEWNSANYPEIFNSVSTEFVQQFNTVGPIDYFHLNSISIDPLDNNFIVSARHTDQVYKIDRITGEIIWKLGGTNSDFPLNTNENFSHQHHATISKDGTLLLFDNNVTLDQKTRIVEYSINENTFDIEVIKEYHPEGAFMNIMGSVQKLNNNNFFIGWGGNTTSQQNASRTDLTEIDYQGNILLDISFTNNQDKFTYSYRALKYNISF</sequence>
<dbReference type="Pfam" id="PF05935">
    <property type="entry name" value="Arylsulfotrans"/>
    <property type="match status" value="1"/>
</dbReference>
<reference evidence="2 3" key="3">
    <citation type="submission" date="2020-02" db="EMBL/GenBank/DDBJ databases">
        <title>Flavobacterium profundi sp. nov., isolated from a deep-sea seamount.</title>
        <authorList>
            <person name="Zhang D.-C."/>
        </authorList>
    </citation>
    <scope>NUCLEOTIDE SEQUENCE [LARGE SCALE GENOMIC DNA]</scope>
    <source>
        <strain evidence="2 3">EC11</strain>
    </source>
</reference>
<gene>
    <name evidence="2" type="ORF">FIA58_017280</name>
</gene>
<reference evidence="3" key="1">
    <citation type="submission" date="2019-05" db="EMBL/GenBank/DDBJ databases">
        <title>Flavobacterium profundi sp. nov., isolated from a deep-sea seamount.</title>
        <authorList>
            <person name="Zhang D.-C."/>
        </authorList>
    </citation>
    <scope>NUCLEOTIDE SEQUENCE [LARGE SCALE GENOMIC DNA]</scope>
    <source>
        <strain evidence="3">EC11</strain>
    </source>
</reference>
<feature type="signal peptide" evidence="1">
    <location>
        <begin position="1"/>
        <end position="23"/>
    </location>
</feature>
<evidence type="ECO:0000313" key="2">
    <source>
        <dbReference type="EMBL" id="NHN27435.1"/>
    </source>
</evidence>
<dbReference type="PROSITE" id="PS51257">
    <property type="entry name" value="PROKAR_LIPOPROTEIN"/>
    <property type="match status" value="1"/>
</dbReference>
<name>A0ABX0J0F2_9FLAO</name>
<dbReference type="EMBL" id="VEVQ02000014">
    <property type="protein sequence ID" value="NHN27435.1"/>
    <property type="molecule type" value="Genomic_DNA"/>
</dbReference>
<dbReference type="InterPro" id="IPR053143">
    <property type="entry name" value="Arylsulfate_ST"/>
</dbReference>
<feature type="chain" id="PRO_5045342229" description="Arylsulfotransferase N-terminal domain-containing protein" evidence="1">
    <location>
        <begin position="24"/>
        <end position="486"/>
    </location>
</feature>
<dbReference type="Proteomes" id="UP000817854">
    <property type="component" value="Unassembled WGS sequence"/>
</dbReference>
<organism evidence="2 3">
    <name type="scientific">Flavobacterium jejuense</name>
    <dbReference type="NCBI Taxonomy" id="1544455"/>
    <lineage>
        <taxon>Bacteria</taxon>
        <taxon>Pseudomonadati</taxon>
        <taxon>Bacteroidota</taxon>
        <taxon>Flavobacteriia</taxon>
        <taxon>Flavobacteriales</taxon>
        <taxon>Flavobacteriaceae</taxon>
        <taxon>Flavobacterium</taxon>
    </lineage>
</organism>
<dbReference type="InterPro" id="IPR011047">
    <property type="entry name" value="Quinoprotein_ADH-like_sf"/>
</dbReference>
<dbReference type="InterPro" id="IPR010262">
    <property type="entry name" value="Arylsulfotransferase_bact"/>
</dbReference>
<keyword evidence="1" id="KW-0732">Signal</keyword>
<evidence type="ECO:0000313" key="3">
    <source>
        <dbReference type="Proteomes" id="UP000817854"/>
    </source>
</evidence>
<accession>A0ABX0J0F2</accession>
<protein>
    <recommendedName>
        <fullName evidence="4">Arylsulfotransferase N-terminal domain-containing protein</fullName>
    </recommendedName>
</protein>
<dbReference type="PANTHER" id="PTHR35340">
    <property type="entry name" value="PQQ ENZYME REPEAT PROTEIN-RELATED"/>
    <property type="match status" value="1"/>
</dbReference>
<dbReference type="PANTHER" id="PTHR35340:SF5">
    <property type="entry name" value="ASST-DOMAIN-CONTAINING PROTEIN"/>
    <property type="match status" value="1"/>
</dbReference>
<evidence type="ECO:0000256" key="1">
    <source>
        <dbReference type="SAM" id="SignalP"/>
    </source>
</evidence>